<comment type="caution">
    <text evidence="13">The sequence shown here is derived from an EMBL/GenBank/DDBJ whole genome shotgun (WGS) entry which is preliminary data.</text>
</comment>
<dbReference type="InterPro" id="IPR036291">
    <property type="entry name" value="NAD(P)-bd_dom_sf"/>
</dbReference>
<dbReference type="EMBL" id="QQAV01000016">
    <property type="protein sequence ID" value="RDI17761.1"/>
    <property type="molecule type" value="Genomic_DNA"/>
</dbReference>
<evidence type="ECO:0000256" key="3">
    <source>
        <dbReference type="ARBA" id="ARBA00007870"/>
    </source>
</evidence>
<evidence type="ECO:0000256" key="4">
    <source>
        <dbReference type="ARBA" id="ARBA00013014"/>
    </source>
</evidence>
<comment type="function">
    <text evidence="1">Catalyzes the NADPH-dependent reduction of ketopantoate into pantoic acid.</text>
</comment>
<protein>
    <recommendedName>
        <fullName evidence="5">2-dehydropantoate 2-reductase</fullName>
        <ecNumber evidence="4">1.1.1.169</ecNumber>
    </recommendedName>
    <alternativeName>
        <fullName evidence="9">Ketopantoate reductase</fullName>
    </alternativeName>
</protein>
<comment type="pathway">
    <text evidence="2">Cofactor biosynthesis; (R)-pantothenate biosynthesis; (R)-pantoate from 3-methyl-2-oxobutanoate: step 2/2.</text>
</comment>
<sequence>MSMPVADETQAPAASRICVVGAGAIGGWLAARLALAGESVSVLARGDTLQALHQRGLELRSQGERHVVPVRAAETPEALGPQDIVLLTVKAPALPALAPRLAPLLHPGTWVLSAANGLPWWYFLAEGRSCAGLRLRSVDPEGRLEAALPLPQVLGLSVFAACHCPAPGVVQHDSGGRLLLGEPAGGDSPRVQALAQRLQGAGLDAQVSEDIRRDIWLKLLGNACFNPVSLLTGAHTDDMIDTPELHALFVRMMDELLGIGGRIGLALDIEPARRIAQARALGPIKTSMLQDFEAGRPVEIGAILGAVLQCAAAVAMPVPALATIHGLARLRAQSSGVAA</sequence>
<keyword evidence="14" id="KW-1185">Reference proteome</keyword>
<dbReference type="InterPro" id="IPR008927">
    <property type="entry name" value="6-PGluconate_DH-like_C_sf"/>
</dbReference>
<dbReference type="NCBIfam" id="NF005089">
    <property type="entry name" value="PRK06522.1-4"/>
    <property type="match status" value="1"/>
</dbReference>
<dbReference type="RefSeq" id="WP_244917880.1">
    <property type="nucleotide sequence ID" value="NZ_QQAV01000016.1"/>
</dbReference>
<dbReference type="GO" id="GO:0015940">
    <property type="term" value="P:pantothenate biosynthetic process"/>
    <property type="evidence" value="ECO:0007669"/>
    <property type="project" value="UniProtKB-UniPathway"/>
</dbReference>
<comment type="similarity">
    <text evidence="3">Belongs to the ketopantoate reductase family.</text>
</comment>
<dbReference type="InterPro" id="IPR013328">
    <property type="entry name" value="6PGD_dom2"/>
</dbReference>
<dbReference type="SUPFAM" id="SSF48179">
    <property type="entry name" value="6-phosphogluconate dehydrogenase C-terminal domain-like"/>
    <property type="match status" value="1"/>
</dbReference>
<evidence type="ECO:0000256" key="10">
    <source>
        <dbReference type="ARBA" id="ARBA00048793"/>
    </source>
</evidence>
<dbReference type="Pfam" id="PF08546">
    <property type="entry name" value="ApbA_C"/>
    <property type="match status" value="1"/>
</dbReference>
<keyword evidence="7" id="KW-0521">NADP</keyword>
<evidence type="ECO:0000259" key="11">
    <source>
        <dbReference type="Pfam" id="PF02558"/>
    </source>
</evidence>
<evidence type="ECO:0000256" key="1">
    <source>
        <dbReference type="ARBA" id="ARBA00002919"/>
    </source>
</evidence>
<evidence type="ECO:0000256" key="5">
    <source>
        <dbReference type="ARBA" id="ARBA00019465"/>
    </source>
</evidence>
<proteinExistence type="inferred from homology"/>
<evidence type="ECO:0000256" key="6">
    <source>
        <dbReference type="ARBA" id="ARBA00022655"/>
    </source>
</evidence>
<dbReference type="InterPro" id="IPR013752">
    <property type="entry name" value="KPA_reductase"/>
</dbReference>
<accession>A0A370F542</accession>
<evidence type="ECO:0000256" key="7">
    <source>
        <dbReference type="ARBA" id="ARBA00022857"/>
    </source>
</evidence>
<dbReference type="Gene3D" id="1.10.1040.10">
    <property type="entry name" value="N-(1-d-carboxylethyl)-l-norvaline Dehydrogenase, domain 2"/>
    <property type="match status" value="1"/>
</dbReference>
<feature type="domain" description="Ketopantoate reductase C-terminal" evidence="12">
    <location>
        <begin position="210"/>
        <end position="330"/>
    </location>
</feature>
<dbReference type="Proteomes" id="UP000255265">
    <property type="component" value="Unassembled WGS sequence"/>
</dbReference>
<dbReference type="Pfam" id="PF02558">
    <property type="entry name" value="ApbA"/>
    <property type="match status" value="1"/>
</dbReference>
<dbReference type="EC" id="1.1.1.169" evidence="4"/>
<dbReference type="FunFam" id="1.10.1040.10:FF:000017">
    <property type="entry name" value="2-dehydropantoate 2-reductase"/>
    <property type="match status" value="1"/>
</dbReference>
<evidence type="ECO:0000256" key="2">
    <source>
        <dbReference type="ARBA" id="ARBA00004994"/>
    </source>
</evidence>
<evidence type="ECO:0000259" key="12">
    <source>
        <dbReference type="Pfam" id="PF08546"/>
    </source>
</evidence>
<dbReference type="Gene3D" id="3.40.50.720">
    <property type="entry name" value="NAD(P)-binding Rossmann-like Domain"/>
    <property type="match status" value="1"/>
</dbReference>
<dbReference type="UniPathway" id="UPA00028">
    <property type="reaction ID" value="UER00004"/>
</dbReference>
<evidence type="ECO:0000256" key="8">
    <source>
        <dbReference type="ARBA" id="ARBA00023002"/>
    </source>
</evidence>
<dbReference type="PANTHER" id="PTHR21708">
    <property type="entry name" value="PROBABLE 2-DEHYDROPANTOATE 2-REDUCTASE"/>
    <property type="match status" value="1"/>
</dbReference>
<dbReference type="GO" id="GO:0005737">
    <property type="term" value="C:cytoplasm"/>
    <property type="evidence" value="ECO:0007669"/>
    <property type="project" value="TreeGrafter"/>
</dbReference>
<name>A0A370F542_9BURK</name>
<evidence type="ECO:0000256" key="9">
    <source>
        <dbReference type="ARBA" id="ARBA00032024"/>
    </source>
</evidence>
<organism evidence="13 14">
    <name type="scientific">Pseudacidovorax intermedius</name>
    <dbReference type="NCBI Taxonomy" id="433924"/>
    <lineage>
        <taxon>Bacteria</taxon>
        <taxon>Pseudomonadati</taxon>
        <taxon>Pseudomonadota</taxon>
        <taxon>Betaproteobacteria</taxon>
        <taxon>Burkholderiales</taxon>
        <taxon>Comamonadaceae</taxon>
        <taxon>Pseudacidovorax</taxon>
    </lineage>
</organism>
<dbReference type="GO" id="GO:0008677">
    <property type="term" value="F:2-dehydropantoate 2-reductase activity"/>
    <property type="evidence" value="ECO:0007669"/>
    <property type="project" value="UniProtKB-EC"/>
</dbReference>
<evidence type="ECO:0000313" key="14">
    <source>
        <dbReference type="Proteomes" id="UP000255265"/>
    </source>
</evidence>
<dbReference type="SUPFAM" id="SSF51735">
    <property type="entry name" value="NAD(P)-binding Rossmann-fold domains"/>
    <property type="match status" value="1"/>
</dbReference>
<evidence type="ECO:0000313" key="13">
    <source>
        <dbReference type="EMBL" id="RDI17761.1"/>
    </source>
</evidence>
<dbReference type="InterPro" id="IPR013332">
    <property type="entry name" value="KPR_N"/>
</dbReference>
<dbReference type="PANTHER" id="PTHR21708:SF45">
    <property type="entry name" value="2-DEHYDROPANTOATE 2-REDUCTASE"/>
    <property type="match status" value="1"/>
</dbReference>
<keyword evidence="6" id="KW-0566">Pantothenate biosynthesis</keyword>
<keyword evidence="8" id="KW-0560">Oxidoreductase</keyword>
<dbReference type="FunFam" id="3.40.50.720:FF:000307">
    <property type="entry name" value="2-dehydropantoate 2-reductase"/>
    <property type="match status" value="1"/>
</dbReference>
<comment type="catalytic activity">
    <reaction evidence="10">
        <text>(R)-pantoate + NADP(+) = 2-dehydropantoate + NADPH + H(+)</text>
        <dbReference type="Rhea" id="RHEA:16233"/>
        <dbReference type="ChEBI" id="CHEBI:11561"/>
        <dbReference type="ChEBI" id="CHEBI:15378"/>
        <dbReference type="ChEBI" id="CHEBI:15980"/>
        <dbReference type="ChEBI" id="CHEBI:57783"/>
        <dbReference type="ChEBI" id="CHEBI:58349"/>
        <dbReference type="EC" id="1.1.1.169"/>
    </reaction>
</comment>
<dbReference type="InterPro" id="IPR051402">
    <property type="entry name" value="KPR-Related"/>
</dbReference>
<feature type="domain" description="Ketopantoate reductase N-terminal" evidence="11">
    <location>
        <begin position="17"/>
        <end position="183"/>
    </location>
</feature>
<dbReference type="AlphaFoldDB" id="A0A370F542"/>
<gene>
    <name evidence="13" type="ORF">DFR41_11688</name>
</gene>
<reference evidence="13 14" key="1">
    <citation type="submission" date="2018-07" db="EMBL/GenBank/DDBJ databases">
        <title>Genomic Encyclopedia of Type Strains, Phase IV (KMG-IV): sequencing the most valuable type-strain genomes for metagenomic binning, comparative biology and taxonomic classification.</title>
        <authorList>
            <person name="Goeker M."/>
        </authorList>
    </citation>
    <scope>NUCLEOTIDE SEQUENCE [LARGE SCALE GENOMIC DNA]</scope>
    <source>
        <strain evidence="13 14">DSM 21352</strain>
    </source>
</reference>